<comment type="caution">
    <text evidence="7">The sequence shown here is derived from an EMBL/GenBank/DDBJ whole genome shotgun (WGS) entry which is preliminary data.</text>
</comment>
<dbReference type="PANTHER" id="PTHR43480">
    <property type="entry name" value="ACYL-[ACYL-CARRIER-PROTEIN]--UDP-N-ACETYLGLUCOSAMINE O-ACYLTRANSFERASE"/>
    <property type="match status" value="1"/>
</dbReference>
<keyword evidence="2" id="KW-0441">Lipid A biosynthesis</keyword>
<reference evidence="7" key="1">
    <citation type="submission" date="2020-10" db="EMBL/GenBank/DDBJ databases">
        <title>Microbiome of the Black Sea water column analyzed by genome centric metagenomics.</title>
        <authorList>
            <person name="Cabello-Yeves P.J."/>
            <person name="Callieri C."/>
            <person name="Picazo A."/>
            <person name="Mehrshad M."/>
            <person name="Haro-Moreno J.M."/>
            <person name="Roda-Garcia J."/>
            <person name="Dzembekova N."/>
            <person name="Slabakova V."/>
            <person name="Slabakova N."/>
            <person name="Moncheva S."/>
            <person name="Rodriguez-Valera F."/>
        </authorList>
    </citation>
    <scope>NUCLEOTIDE SEQUENCE</scope>
    <source>
        <strain evidence="7">BS307-5m-G49</strain>
    </source>
</reference>
<keyword evidence="1" id="KW-0444">Lipid biosynthesis</keyword>
<dbReference type="PIRSF" id="PIRSF000456">
    <property type="entry name" value="UDP-GlcNAc_acltr"/>
    <property type="match status" value="1"/>
</dbReference>
<dbReference type="Pfam" id="PF13720">
    <property type="entry name" value="Acetyltransf_11"/>
    <property type="match status" value="1"/>
</dbReference>
<dbReference type="EMBL" id="JADHQC010000001">
    <property type="protein sequence ID" value="MBL6811347.1"/>
    <property type="molecule type" value="Genomic_DNA"/>
</dbReference>
<evidence type="ECO:0000256" key="1">
    <source>
        <dbReference type="ARBA" id="ARBA00022516"/>
    </source>
</evidence>
<sequence length="256" mass="27942">MIHSSAHIDASAEIDEGVSIGPYSVIGPNVKIKSGTVIEGNAFVHKNTYIGKDNLIYPFASVGGDPQDLKYQGEDTFLEIGDLNEIREGSTINRGTVQENGKTVIGNNNLLMAYTHVAHDCILEDDIVMTNNAGVAGVVKVGRGARLSGFTLVHQFCHIGSYSFSALGTIITKDVPAYVRVSGNPAIPRGLNTVGIQRQNLSKEAMDALKESYKILYLRKNKLKDAKLEIISKFKNIKEMDLFIESISNSERSIVR</sequence>
<accession>A0A937I1R6</accession>
<dbReference type="NCBIfam" id="TIGR01852">
    <property type="entry name" value="lipid_A_lpxA"/>
    <property type="match status" value="1"/>
</dbReference>
<feature type="domain" description="UDP N-acetylglucosamine O-acyltransferase C-terminal" evidence="6">
    <location>
        <begin position="174"/>
        <end position="255"/>
    </location>
</feature>
<dbReference type="EC" id="2.3.1.129" evidence="7"/>
<dbReference type="Gene3D" id="2.160.10.10">
    <property type="entry name" value="Hexapeptide repeat proteins"/>
    <property type="match status" value="1"/>
</dbReference>
<keyword evidence="3 7" id="KW-0808">Transferase</keyword>
<dbReference type="InterPro" id="IPR001451">
    <property type="entry name" value="Hexapep"/>
</dbReference>
<name>A0A937I1R6_9GAMM</name>
<protein>
    <submittedName>
        <fullName evidence="7">Acyl-ACP--UDP-N-acetylglucosamine O-acyltransferase</fullName>
        <ecNumber evidence="7">2.3.1.129</ecNumber>
    </submittedName>
</protein>
<evidence type="ECO:0000313" key="8">
    <source>
        <dbReference type="Proteomes" id="UP000744438"/>
    </source>
</evidence>
<evidence type="ECO:0000256" key="3">
    <source>
        <dbReference type="ARBA" id="ARBA00022679"/>
    </source>
</evidence>
<dbReference type="CDD" id="cd03351">
    <property type="entry name" value="LbH_UDP-GlcNAc_AT"/>
    <property type="match status" value="1"/>
</dbReference>
<dbReference type="PANTHER" id="PTHR43480:SF1">
    <property type="entry name" value="ACYL-[ACYL-CARRIER-PROTEIN]--UDP-N-ACETYLGLUCOSAMINE O-ACYLTRANSFERASE, MITOCHONDRIAL-RELATED"/>
    <property type="match status" value="1"/>
</dbReference>
<dbReference type="Gene3D" id="1.20.1180.10">
    <property type="entry name" value="Udp N-acetylglucosamine O-acyltransferase, C-terminal domain"/>
    <property type="match status" value="1"/>
</dbReference>
<dbReference type="SUPFAM" id="SSF51161">
    <property type="entry name" value="Trimeric LpxA-like enzymes"/>
    <property type="match status" value="1"/>
</dbReference>
<dbReference type="GO" id="GO:0009245">
    <property type="term" value="P:lipid A biosynthetic process"/>
    <property type="evidence" value="ECO:0007669"/>
    <property type="project" value="UniProtKB-KW"/>
</dbReference>
<evidence type="ECO:0000259" key="6">
    <source>
        <dbReference type="Pfam" id="PF13720"/>
    </source>
</evidence>
<dbReference type="Pfam" id="PF00132">
    <property type="entry name" value="Hexapep"/>
    <property type="match status" value="1"/>
</dbReference>
<dbReference type="NCBIfam" id="NF003657">
    <property type="entry name" value="PRK05289.1"/>
    <property type="match status" value="1"/>
</dbReference>
<organism evidence="7 8">
    <name type="scientific">SAR86 cluster bacterium</name>
    <dbReference type="NCBI Taxonomy" id="2030880"/>
    <lineage>
        <taxon>Bacteria</taxon>
        <taxon>Pseudomonadati</taxon>
        <taxon>Pseudomonadota</taxon>
        <taxon>Gammaproteobacteria</taxon>
        <taxon>SAR86 cluster</taxon>
    </lineage>
</organism>
<evidence type="ECO:0000313" key="7">
    <source>
        <dbReference type="EMBL" id="MBL6811347.1"/>
    </source>
</evidence>
<evidence type="ECO:0000256" key="2">
    <source>
        <dbReference type="ARBA" id="ARBA00022556"/>
    </source>
</evidence>
<evidence type="ECO:0000256" key="4">
    <source>
        <dbReference type="ARBA" id="ARBA00023098"/>
    </source>
</evidence>
<keyword evidence="4" id="KW-0443">Lipid metabolism</keyword>
<dbReference type="AlphaFoldDB" id="A0A937I1R6"/>
<dbReference type="InterPro" id="IPR011004">
    <property type="entry name" value="Trimer_LpxA-like_sf"/>
</dbReference>
<gene>
    <name evidence="7" type="primary">lpxA</name>
    <name evidence="7" type="ORF">ISQ63_00520</name>
</gene>
<dbReference type="InterPro" id="IPR037157">
    <property type="entry name" value="Acetyltransf_C_sf"/>
</dbReference>
<dbReference type="Proteomes" id="UP000744438">
    <property type="component" value="Unassembled WGS sequence"/>
</dbReference>
<proteinExistence type="predicted"/>
<evidence type="ECO:0000256" key="5">
    <source>
        <dbReference type="ARBA" id="ARBA00023315"/>
    </source>
</evidence>
<dbReference type="InterPro" id="IPR029098">
    <property type="entry name" value="Acetyltransf_C"/>
</dbReference>
<keyword evidence="5 7" id="KW-0012">Acyltransferase</keyword>
<dbReference type="InterPro" id="IPR010137">
    <property type="entry name" value="Lipid_A_LpxA"/>
</dbReference>
<dbReference type="GO" id="GO:0016020">
    <property type="term" value="C:membrane"/>
    <property type="evidence" value="ECO:0007669"/>
    <property type="project" value="GOC"/>
</dbReference>
<dbReference type="GO" id="GO:0008780">
    <property type="term" value="F:acyl-[acyl-carrier-protein]-UDP-N-acetylglucosamine O-acyltransferase activity"/>
    <property type="evidence" value="ECO:0007669"/>
    <property type="project" value="UniProtKB-EC"/>
</dbReference>